<dbReference type="PRINTS" id="PR00259">
    <property type="entry name" value="TMFOUR"/>
</dbReference>
<evidence type="ECO:0000313" key="9">
    <source>
        <dbReference type="Proteomes" id="UP001378592"/>
    </source>
</evidence>
<dbReference type="InterPro" id="IPR018499">
    <property type="entry name" value="Tetraspanin/Peripherin"/>
</dbReference>
<dbReference type="Pfam" id="PF00335">
    <property type="entry name" value="Tetraspanin"/>
    <property type="match status" value="1"/>
</dbReference>
<sequence length="231" mass="25271">MVSGGMSLVKCLLFIFNLLFVISGITILVIGVLALYPYKEYATFMDPKFAAGPIILIAVGSIIFIVAFFGCCGAIKENNCMLITYAVLLLTIFTVQLAAGICGYIYRHEVKRGAEKEIIKSMDNYNSDVEIRDAWNILQSDLECCGVDGPRDWSVKRIPLPSSCCKHLDAEKMCKLSNSYSIGCSSALKDKIEHFALIIGGVAIGIAFVQLLGVILACCLGRSIRKEYNTV</sequence>
<dbReference type="CDD" id="cd03127">
    <property type="entry name" value="tetraspanin_LEL"/>
    <property type="match status" value="1"/>
</dbReference>
<comment type="caution">
    <text evidence="8">The sequence shown here is derived from an EMBL/GenBank/DDBJ whole genome shotgun (WGS) entry which is preliminary data.</text>
</comment>
<keyword evidence="4 7" id="KW-1133">Transmembrane helix</keyword>
<dbReference type="SUPFAM" id="SSF48652">
    <property type="entry name" value="Tetraspanin"/>
    <property type="match status" value="1"/>
</dbReference>
<dbReference type="PANTHER" id="PTHR19282:SF456">
    <property type="entry name" value="CD63 MOLECULE"/>
    <property type="match status" value="1"/>
</dbReference>
<organism evidence="8 9">
    <name type="scientific">Gryllus longicercus</name>
    <dbReference type="NCBI Taxonomy" id="2509291"/>
    <lineage>
        <taxon>Eukaryota</taxon>
        <taxon>Metazoa</taxon>
        <taxon>Ecdysozoa</taxon>
        <taxon>Arthropoda</taxon>
        <taxon>Hexapoda</taxon>
        <taxon>Insecta</taxon>
        <taxon>Pterygota</taxon>
        <taxon>Neoptera</taxon>
        <taxon>Polyneoptera</taxon>
        <taxon>Orthoptera</taxon>
        <taxon>Ensifera</taxon>
        <taxon>Gryllidea</taxon>
        <taxon>Grylloidea</taxon>
        <taxon>Gryllidae</taxon>
        <taxon>Gryllinae</taxon>
        <taxon>Gryllus</taxon>
    </lineage>
</organism>
<keyword evidence="3 7" id="KW-0812">Transmembrane</keyword>
<proteinExistence type="inferred from homology"/>
<evidence type="ECO:0000256" key="4">
    <source>
        <dbReference type="ARBA" id="ARBA00022989"/>
    </source>
</evidence>
<dbReference type="Proteomes" id="UP001378592">
    <property type="component" value="Unassembled WGS sequence"/>
</dbReference>
<comment type="similarity">
    <text evidence="2 7">Belongs to the tetraspanin (TM4SF) family.</text>
</comment>
<dbReference type="InterPro" id="IPR008952">
    <property type="entry name" value="Tetraspanin_EC2_sf"/>
</dbReference>
<dbReference type="PIRSF" id="PIRSF002419">
    <property type="entry name" value="Tetraspanin"/>
    <property type="match status" value="1"/>
</dbReference>
<evidence type="ECO:0000256" key="3">
    <source>
        <dbReference type="ARBA" id="ARBA00022692"/>
    </source>
</evidence>
<evidence type="ECO:0000313" key="8">
    <source>
        <dbReference type="EMBL" id="KAK7864771.1"/>
    </source>
</evidence>
<dbReference type="AlphaFoldDB" id="A0AAN9VK94"/>
<keyword evidence="5 7" id="KW-0472">Membrane</keyword>
<reference evidence="8 9" key="1">
    <citation type="submission" date="2024-03" db="EMBL/GenBank/DDBJ databases">
        <title>The genome assembly and annotation of the cricket Gryllus longicercus Weissman &amp; Gray.</title>
        <authorList>
            <person name="Szrajer S."/>
            <person name="Gray D."/>
            <person name="Ylla G."/>
        </authorList>
    </citation>
    <scope>NUCLEOTIDE SEQUENCE [LARGE SCALE GENOMIC DNA]</scope>
    <source>
        <strain evidence="8">DAG 2021-001</strain>
        <tissue evidence="8">Whole body minus gut</tissue>
    </source>
</reference>
<evidence type="ECO:0000256" key="7">
    <source>
        <dbReference type="RuleBase" id="RU361218"/>
    </source>
</evidence>
<evidence type="ECO:0000256" key="1">
    <source>
        <dbReference type="ARBA" id="ARBA00004141"/>
    </source>
</evidence>
<comment type="subcellular location">
    <subcellularLocation>
        <location evidence="1 7">Membrane</location>
        <topology evidence="1 7">Multi-pass membrane protein</topology>
    </subcellularLocation>
</comment>
<dbReference type="InterPro" id="IPR018503">
    <property type="entry name" value="Tetraspanin_CS"/>
</dbReference>
<dbReference type="PROSITE" id="PS00421">
    <property type="entry name" value="TM4_1"/>
    <property type="match status" value="1"/>
</dbReference>
<feature type="transmembrane region" description="Helical" evidence="7">
    <location>
        <begin position="82"/>
        <end position="106"/>
    </location>
</feature>
<feature type="transmembrane region" description="Helical" evidence="7">
    <location>
        <begin position="195"/>
        <end position="220"/>
    </location>
</feature>
<dbReference type="PANTHER" id="PTHR19282">
    <property type="entry name" value="TETRASPANIN"/>
    <property type="match status" value="1"/>
</dbReference>
<evidence type="ECO:0000256" key="2">
    <source>
        <dbReference type="ARBA" id="ARBA00006840"/>
    </source>
</evidence>
<dbReference type="Gene3D" id="1.10.1450.10">
    <property type="entry name" value="Tetraspanin"/>
    <property type="match status" value="1"/>
</dbReference>
<feature type="disulfide bond" evidence="6">
    <location>
        <begin position="144"/>
        <end position="184"/>
    </location>
</feature>
<feature type="transmembrane region" description="Helical" evidence="7">
    <location>
        <begin position="12"/>
        <end position="38"/>
    </location>
</feature>
<keyword evidence="9" id="KW-1185">Reference proteome</keyword>
<gene>
    <name evidence="8" type="ORF">R5R35_012267</name>
</gene>
<feature type="transmembrane region" description="Helical" evidence="7">
    <location>
        <begin position="50"/>
        <end position="75"/>
    </location>
</feature>
<accession>A0AAN9VK94</accession>
<dbReference type="GO" id="GO:0005886">
    <property type="term" value="C:plasma membrane"/>
    <property type="evidence" value="ECO:0007669"/>
    <property type="project" value="TreeGrafter"/>
</dbReference>
<evidence type="ECO:0000256" key="5">
    <source>
        <dbReference type="ARBA" id="ARBA00023136"/>
    </source>
</evidence>
<protein>
    <recommendedName>
        <fullName evidence="7">Tetraspanin</fullName>
    </recommendedName>
</protein>
<feature type="disulfide bond" evidence="6">
    <location>
        <begin position="145"/>
        <end position="164"/>
    </location>
</feature>
<name>A0AAN9VK94_9ORTH</name>
<keyword evidence="6" id="KW-1015">Disulfide bond</keyword>
<dbReference type="EMBL" id="JAZDUA010000195">
    <property type="protein sequence ID" value="KAK7864771.1"/>
    <property type="molecule type" value="Genomic_DNA"/>
</dbReference>
<dbReference type="InterPro" id="IPR000301">
    <property type="entry name" value="Tetraspanin_animals"/>
</dbReference>
<evidence type="ECO:0000256" key="6">
    <source>
        <dbReference type="PIRSR" id="PIRSR002419-1"/>
    </source>
</evidence>